<name>E0SPE9_IGNAA</name>
<dbReference type="KEGG" id="iag:Igag_0039"/>
<protein>
    <submittedName>
        <fullName evidence="2">Uncharacterized protein</fullName>
    </submittedName>
</protein>
<dbReference type="STRING" id="583356.Igag_0039"/>
<dbReference type="EMBL" id="CP002098">
    <property type="protein sequence ID" value="ADM26892.1"/>
    <property type="molecule type" value="Genomic_DNA"/>
</dbReference>
<dbReference type="Proteomes" id="UP000001304">
    <property type="component" value="Chromosome"/>
</dbReference>
<accession>E0SPE9</accession>
<feature type="coiled-coil region" evidence="1">
    <location>
        <begin position="119"/>
        <end position="146"/>
    </location>
</feature>
<evidence type="ECO:0000256" key="1">
    <source>
        <dbReference type="SAM" id="Coils"/>
    </source>
</evidence>
<dbReference type="HOGENOM" id="CLU_1399801_0_0_2"/>
<gene>
    <name evidence="2" type="ordered locus">Igag_0039</name>
</gene>
<keyword evidence="3" id="KW-1185">Reference proteome</keyword>
<proteinExistence type="predicted"/>
<dbReference type="AlphaFoldDB" id="E0SPE9"/>
<keyword evidence="1" id="KW-0175">Coiled coil</keyword>
<evidence type="ECO:0000313" key="3">
    <source>
        <dbReference type="Proteomes" id="UP000001304"/>
    </source>
</evidence>
<sequence length="204" mass="23458">MSQESQRRKVLVAREDLVNAISSFARKRGSTLYSYLNEILEQAIRAENLGVNLRDALDSYEILKANRNANQVIIPAEVLTAIVNKISEDPATLNTIENLWKEAGKWYGEYISIRFRENLKDGEKLLKEIEKLLKEIRWELVDLVIEPEGNGIRVRGVAPQQSVEIMKMISMFIEGVLEVFGYRVERRNIYKGIIDISFTKTTQP</sequence>
<reference evidence="2 3" key="1">
    <citation type="journal article" date="2010" name="Stand. Genomic Sci.">
        <title>Complete genome sequence of Ignisphaera aggregans type strain (AQ1.S1).</title>
        <authorList>
            <person name="Goker M."/>
            <person name="Held B."/>
            <person name="Lapidus A."/>
            <person name="Nolan M."/>
            <person name="Spring S."/>
            <person name="Yasawong M."/>
            <person name="Lucas S."/>
            <person name="Glavina Del Rio T."/>
            <person name="Tice H."/>
            <person name="Cheng J.F."/>
            <person name="Goodwin L."/>
            <person name="Tapia R."/>
            <person name="Pitluck S."/>
            <person name="Liolios K."/>
            <person name="Ivanova N."/>
            <person name="Mavromatis K."/>
            <person name="Mikhailova N."/>
            <person name="Pati A."/>
            <person name="Chen A."/>
            <person name="Palaniappan K."/>
            <person name="Brambilla E."/>
            <person name="Land M."/>
            <person name="Hauser L."/>
            <person name="Chang Y.J."/>
            <person name="Jeffries C.D."/>
            <person name="Brettin T."/>
            <person name="Detter J.C."/>
            <person name="Han C."/>
            <person name="Rohde M."/>
            <person name="Sikorski J."/>
            <person name="Woyke T."/>
            <person name="Bristow J."/>
            <person name="Eisen J.A."/>
            <person name="Markowitz V."/>
            <person name="Hugenholtz P."/>
            <person name="Kyrpides N.C."/>
            <person name="Klenk H.P."/>
        </authorList>
    </citation>
    <scope>NUCLEOTIDE SEQUENCE [LARGE SCALE GENOMIC DNA]</scope>
    <source>
        <strain evidence="3">DSM 17230 / JCM 13409 / AQ1.S1</strain>
    </source>
</reference>
<organism evidence="2 3">
    <name type="scientific">Ignisphaera aggregans (strain DSM 17230 / JCM 13409 / AQ1.S1)</name>
    <dbReference type="NCBI Taxonomy" id="583356"/>
    <lineage>
        <taxon>Archaea</taxon>
        <taxon>Thermoproteota</taxon>
        <taxon>Thermoprotei</taxon>
        <taxon>Desulfurococcales</taxon>
        <taxon>Desulfurococcaceae</taxon>
        <taxon>Ignisphaera</taxon>
    </lineage>
</organism>
<dbReference type="BioCyc" id="IAGG583356:GHAH-42-MONOMER"/>
<evidence type="ECO:0000313" key="2">
    <source>
        <dbReference type="EMBL" id="ADM26892.1"/>
    </source>
</evidence>